<dbReference type="AlphaFoldDB" id="A0AB34T899"/>
<feature type="transmembrane region" description="Helical" evidence="1">
    <location>
        <begin position="119"/>
        <end position="136"/>
    </location>
</feature>
<dbReference type="RefSeq" id="WP_052826535.1">
    <property type="nucleotide sequence ID" value="NZ_AWFK01000011.1"/>
</dbReference>
<keyword evidence="1" id="KW-0812">Transmembrane</keyword>
<proteinExistence type="predicted"/>
<comment type="caution">
    <text evidence="2">The sequence shown here is derived from an EMBL/GenBank/DDBJ whole genome shotgun (WGS) entry which is preliminary data.</text>
</comment>
<evidence type="ECO:0000313" key="3">
    <source>
        <dbReference type="Proteomes" id="UP000037239"/>
    </source>
</evidence>
<dbReference type="Proteomes" id="UP000037239">
    <property type="component" value="Unassembled WGS sequence"/>
</dbReference>
<evidence type="ECO:0000256" key="1">
    <source>
        <dbReference type="SAM" id="Phobius"/>
    </source>
</evidence>
<feature type="transmembrane region" description="Helical" evidence="1">
    <location>
        <begin position="36"/>
        <end position="53"/>
    </location>
</feature>
<name>A0AB34T899_9BIFI</name>
<organism evidence="2 3">
    <name type="scientific">Bifidobacterium animalis subsp. animalis MCC 0483</name>
    <dbReference type="NCBI Taxonomy" id="1365955"/>
    <lineage>
        <taxon>Bacteria</taxon>
        <taxon>Bacillati</taxon>
        <taxon>Actinomycetota</taxon>
        <taxon>Actinomycetes</taxon>
        <taxon>Bifidobacteriales</taxon>
        <taxon>Bifidobacteriaceae</taxon>
        <taxon>Bifidobacterium</taxon>
    </lineage>
</organism>
<accession>A0AB34T899</accession>
<protein>
    <recommendedName>
        <fullName evidence="4">Acyltransferase 3 domain-containing protein</fullName>
    </recommendedName>
</protein>
<dbReference type="EMBL" id="AWFK01000011">
    <property type="protein sequence ID" value="KOA48845.1"/>
    <property type="molecule type" value="Genomic_DNA"/>
</dbReference>
<gene>
    <name evidence="2" type="ORF">BAAM0483_06920</name>
</gene>
<feature type="transmembrane region" description="Helical" evidence="1">
    <location>
        <begin position="73"/>
        <end position="99"/>
    </location>
</feature>
<evidence type="ECO:0000313" key="2">
    <source>
        <dbReference type="EMBL" id="KOA48845.1"/>
    </source>
</evidence>
<reference evidence="2 3" key="1">
    <citation type="journal article" date="2015" name="Int J Genomics">
        <title>Comparative Genomics Revealed Genetic Diversity and Species/Strain-Level Differences in Carbohydrate Metabolism of Three Probiotic Bifidobacterial Species.</title>
        <authorList>
            <person name="Odamaki T."/>
            <person name="Horigome A."/>
            <person name="Sugahara H."/>
            <person name="Hashikura N."/>
            <person name="Minami J."/>
            <person name="Xiao J.Z."/>
            <person name="Abe F."/>
        </authorList>
    </citation>
    <scope>NUCLEOTIDE SEQUENCE [LARGE SCALE GENOMIC DNA]</scope>
    <source>
        <strain evidence="2 3">MCC 0483</strain>
    </source>
</reference>
<evidence type="ECO:0008006" key="4">
    <source>
        <dbReference type="Google" id="ProtNLM"/>
    </source>
</evidence>
<keyword evidence="1" id="KW-1133">Transmembrane helix</keyword>
<keyword evidence="1" id="KW-0472">Membrane</keyword>
<sequence>MHNERVEMVIKMKHVEQKTDSVSSLTGSMRNSSIELLRLLSMIMIVASHYVRGFKAGGWGEWLEVQPLSFTKFFFYIFYLGGGWIGNMIFFSISVWFLLDRHVTVKNSFKRIWLMERELVFWGLVLASGSIILYTTKFNHSFNTHH</sequence>